<dbReference type="AlphaFoldDB" id="A0A077R6X2"/>
<accession>A0A077R6X2</accession>
<feature type="compositionally biased region" description="Basic residues" evidence="1">
    <location>
        <begin position="120"/>
        <end position="129"/>
    </location>
</feature>
<sequence>MSDVAPESRHLDPPNAHTPEPTSTINTLQLASQALSTIPQHNDNGSSIPIAAAAHLLSAIQPKTNKPPAVQSPRPGSIPSRTAATTPLPSSLLLGVGQDSVDVTAASSRATTPTRTPSGRAKRQKRQRNHATPSASMSALPSLEQNDRRRSARVANTVTASASHTPNMPNLALFGFSPFLENLVMNANETDRRTRSGARAIRPPLDRANTRLKRNNLKTKTKQSDPDAPDNQAKVNLYRQLCIISYQLQAHLDMVPHKSLQELQAHFATSPPDQDDAKLPSAASALPGTSTNSSRANTPAHHHHYHHHHHHHHQQQQQQHNQTSALATSTSTNQQHIIVKTEPLQSPQLSHLEPQKQPKLPYSPESSPEVALAQSFRPVHNDFPQSYSSYPPPGSRPHPSSPTSYPNWTEPKPHESDADQPMSPVFRPARANIMSISALMDGPPSRPSKPYLPSPEPNLTPPPPASVLPMSIHEWTEQDESASQFLSACAAAIPKLDTTQLDRLTQIAQLAAFDLEMLPGPSSPQSSTPASSRPTETERLEAFLKFSPANLDPLSTLNTQELFDQEEDEYLQNQQTNQHLFQAVPYLSSFDEVIDEWRAGELSQLRLQLEMRKAEIDRIWTCDRKLTWSQYVDDKAQLYRSGMKQMRQRKWDAEMELDLVAVHRSKTRGLARLTKDIYLPESVDASGDKQMVELYRRFGKFVSGVKYAEQDDPLVRADIRNMRDALRTQRTREKQSAQNAHVAESVEKENIETVVVQDYVGATDVVDMANAVDAEASASSYYSDSEEEEEEYSSDSSACSSSSGISSLPSFTSAYSTPVVSPITTNLVVDLTSEHRTFDFDNHALSEVGALRNSEAASDSDDDGEESLWARQMRMAHRLQDTADAVPGAQNSASRSGVQSRAASPEAGWVKEGGGKRSENGRKRKKRPPPPGARLWKKGRVQQDEMVDGAGDEDGQGHFAMHHDLEDQKQQRLDHDQSRYINGHTKQQEGSTGSHERNNREGTGAKPHLSSVPDHPQRERGEYGYRHPPPLPPNQVQQQQQQQQSYGDYLPRPSYGLEYDGYDGSRQQQQRSYQDAYAYPTHPGRSQYPLHESYQMAYGISNYAPALTPPSPPSALVNAQQQQDGIYHDQQQQHYLSFSQHDPFAQNNRASIVVAANYAPDQPSPAGAGAGAGPAQNRQPWPY</sequence>
<feature type="compositionally biased region" description="Basic and acidic residues" evidence="1">
    <location>
        <begin position="1"/>
        <end position="12"/>
    </location>
</feature>
<feature type="region of interest" description="Disordered" evidence="1">
    <location>
        <begin position="63"/>
        <end position="93"/>
    </location>
</feature>
<feature type="compositionally biased region" description="Polar residues" evidence="1">
    <location>
        <begin position="984"/>
        <end position="993"/>
    </location>
</feature>
<feature type="compositionally biased region" description="Basic and acidic residues" evidence="1">
    <location>
        <begin position="961"/>
        <end position="978"/>
    </location>
</feature>
<feature type="compositionally biased region" description="Polar residues" evidence="1">
    <location>
        <begin position="130"/>
        <end position="139"/>
    </location>
</feature>
<feature type="region of interest" description="Disordered" evidence="1">
    <location>
        <begin position="1"/>
        <end position="23"/>
    </location>
</feature>
<feature type="compositionally biased region" description="Basic and acidic residues" evidence="1">
    <location>
        <begin position="1015"/>
        <end position="1025"/>
    </location>
</feature>
<feature type="compositionally biased region" description="Low complexity" evidence="1">
    <location>
        <begin position="105"/>
        <end position="118"/>
    </location>
</feature>
<feature type="region of interest" description="Disordered" evidence="1">
    <location>
        <begin position="438"/>
        <end position="460"/>
    </location>
</feature>
<evidence type="ECO:0000313" key="2">
    <source>
        <dbReference type="EMBL" id="CDI54717.1"/>
    </source>
</evidence>
<feature type="region of interest" description="Disordered" evidence="1">
    <location>
        <begin position="105"/>
        <end position="165"/>
    </location>
</feature>
<feature type="compositionally biased region" description="Low complexity" evidence="1">
    <location>
        <begin position="794"/>
        <end position="803"/>
    </location>
</feature>
<feature type="compositionally biased region" description="Polar residues" evidence="1">
    <location>
        <begin position="154"/>
        <end position="165"/>
    </location>
</feature>
<evidence type="ECO:0000256" key="1">
    <source>
        <dbReference type="SAM" id="MobiDB-lite"/>
    </source>
</evidence>
<reference evidence="2" key="1">
    <citation type="journal article" date="2014" name="Genome Biol. Evol.">
        <title>Gene Loss Rather Than Gene Gain Is Associated with a Host Jump from Monocots to Dicots in the Smut Fungus Melanopsichium pennsylvanicum.</title>
        <authorList>
            <person name="Sharma R."/>
            <person name="Mishra B."/>
            <person name="Runge F."/>
            <person name="Thines M."/>
        </authorList>
    </citation>
    <scope>NUCLEOTIDE SEQUENCE</scope>
    <source>
        <strain evidence="2">4</strain>
    </source>
</reference>
<proteinExistence type="predicted"/>
<feature type="compositionally biased region" description="Pro residues" evidence="1">
    <location>
        <begin position="390"/>
        <end position="400"/>
    </location>
</feature>
<feature type="compositionally biased region" description="Acidic residues" evidence="1">
    <location>
        <begin position="945"/>
        <end position="954"/>
    </location>
</feature>
<feature type="compositionally biased region" description="Polar residues" evidence="1">
    <location>
        <begin position="889"/>
        <end position="902"/>
    </location>
</feature>
<feature type="region of interest" description="Disordered" evidence="1">
    <location>
        <begin position="884"/>
        <end position="1088"/>
    </location>
</feature>
<feature type="compositionally biased region" description="Polar residues" evidence="1">
    <location>
        <begin position="287"/>
        <end position="297"/>
    </location>
</feature>
<feature type="compositionally biased region" description="Basic residues" evidence="1">
    <location>
        <begin position="210"/>
        <end position="221"/>
    </location>
</feature>
<feature type="compositionally biased region" description="Pro residues" evidence="1">
    <location>
        <begin position="444"/>
        <end position="460"/>
    </location>
</feature>
<feature type="region of interest" description="Disordered" evidence="1">
    <location>
        <begin position="190"/>
        <end position="232"/>
    </location>
</feature>
<feature type="compositionally biased region" description="Polar residues" evidence="1">
    <location>
        <begin position="321"/>
        <end position="336"/>
    </location>
</feature>
<organism evidence="2">
    <name type="scientific">Melanopsichium pennsylvanicum 4</name>
    <dbReference type="NCBI Taxonomy" id="1398559"/>
    <lineage>
        <taxon>Eukaryota</taxon>
        <taxon>Fungi</taxon>
        <taxon>Dikarya</taxon>
        <taxon>Basidiomycota</taxon>
        <taxon>Ustilaginomycotina</taxon>
        <taxon>Ustilaginomycetes</taxon>
        <taxon>Ustilaginales</taxon>
        <taxon>Ustilaginaceae</taxon>
        <taxon>Melanopsichium</taxon>
    </lineage>
</organism>
<feature type="compositionally biased region" description="Low complexity" evidence="1">
    <location>
        <begin position="1034"/>
        <end position="1044"/>
    </location>
</feature>
<protein>
    <submittedName>
        <fullName evidence="2">Uncharacterized protein</fullName>
    </submittedName>
</protein>
<feature type="region of interest" description="Disordered" evidence="1">
    <location>
        <begin position="518"/>
        <end position="537"/>
    </location>
</feature>
<dbReference type="EMBL" id="HG529626">
    <property type="protein sequence ID" value="CDI54717.1"/>
    <property type="molecule type" value="Genomic_DNA"/>
</dbReference>
<feature type="region of interest" description="Disordered" evidence="1">
    <location>
        <begin position="1156"/>
        <end position="1183"/>
    </location>
</feature>
<feature type="compositionally biased region" description="Basic residues" evidence="1">
    <location>
        <begin position="300"/>
        <end position="314"/>
    </location>
</feature>
<feature type="compositionally biased region" description="Polar residues" evidence="1">
    <location>
        <begin position="79"/>
        <end position="89"/>
    </location>
</feature>
<feature type="region of interest" description="Disordered" evidence="1">
    <location>
        <begin position="776"/>
        <end position="803"/>
    </location>
</feature>
<feature type="compositionally biased region" description="Acidic residues" evidence="1">
    <location>
        <begin position="784"/>
        <end position="793"/>
    </location>
</feature>
<feature type="region of interest" description="Disordered" evidence="1">
    <location>
        <begin position="269"/>
        <end position="424"/>
    </location>
</feature>
<name>A0A077R6X2_9BASI</name>
<feature type="compositionally biased region" description="Low complexity" evidence="1">
    <location>
        <begin position="519"/>
        <end position="534"/>
    </location>
</feature>